<dbReference type="SUPFAM" id="SSF81321">
    <property type="entry name" value="Family A G protein-coupled receptor-like"/>
    <property type="match status" value="1"/>
</dbReference>
<dbReference type="GeneID" id="109391687"/>
<dbReference type="GO" id="GO:0045125">
    <property type="term" value="F:bioactive lipid receptor activity"/>
    <property type="evidence" value="ECO:0007669"/>
    <property type="project" value="TreeGrafter"/>
</dbReference>
<keyword evidence="4 8" id="KW-0297">G-protein coupled receptor</keyword>
<accession>A0A8B7SNP5</accession>
<keyword evidence="7 8" id="KW-0807">Transducer</keyword>
<dbReference type="PANTHER" id="PTHR46048">
    <property type="entry name" value="HYDROXYCARBOXYLIC ACID RECEPTOR 2"/>
    <property type="match status" value="1"/>
</dbReference>
<dbReference type="RefSeq" id="XP_019515002.1">
    <property type="nucleotide sequence ID" value="XM_019659457.1"/>
</dbReference>
<keyword evidence="2 8" id="KW-0812">Transmembrane</keyword>
<name>A0A8B7SNP5_HIPAR</name>
<keyword evidence="11" id="KW-1185">Reference proteome</keyword>
<comment type="similarity">
    <text evidence="8">Belongs to the G-protein coupled receptor 1 family.</text>
</comment>
<evidence type="ECO:0000256" key="1">
    <source>
        <dbReference type="ARBA" id="ARBA00004141"/>
    </source>
</evidence>
<evidence type="ECO:0000256" key="5">
    <source>
        <dbReference type="ARBA" id="ARBA00023136"/>
    </source>
</evidence>
<feature type="transmembrane region" description="Helical" evidence="9">
    <location>
        <begin position="168"/>
        <end position="187"/>
    </location>
</feature>
<comment type="subcellular location">
    <subcellularLocation>
        <location evidence="1">Membrane</location>
        <topology evidence="1">Multi-pass membrane protein</topology>
    </subcellularLocation>
</comment>
<dbReference type="GO" id="GO:0016020">
    <property type="term" value="C:membrane"/>
    <property type="evidence" value="ECO:0007669"/>
    <property type="project" value="UniProtKB-SubCell"/>
</dbReference>
<dbReference type="GO" id="GO:0050728">
    <property type="term" value="P:negative regulation of inflammatory response"/>
    <property type="evidence" value="ECO:0007669"/>
    <property type="project" value="TreeGrafter"/>
</dbReference>
<evidence type="ECO:0000256" key="4">
    <source>
        <dbReference type="ARBA" id="ARBA00023040"/>
    </source>
</evidence>
<evidence type="ECO:0000256" key="3">
    <source>
        <dbReference type="ARBA" id="ARBA00022989"/>
    </source>
</evidence>
<dbReference type="Proteomes" id="UP000694851">
    <property type="component" value="Unplaced"/>
</dbReference>
<feature type="transmembrane region" description="Helical" evidence="9">
    <location>
        <begin position="137"/>
        <end position="156"/>
    </location>
</feature>
<evidence type="ECO:0000259" key="10">
    <source>
        <dbReference type="PROSITE" id="PS50262"/>
    </source>
</evidence>
<dbReference type="Pfam" id="PF00001">
    <property type="entry name" value="7tm_1"/>
    <property type="match status" value="1"/>
</dbReference>
<dbReference type="PROSITE" id="PS50262">
    <property type="entry name" value="G_PROTEIN_RECEP_F1_2"/>
    <property type="match status" value="1"/>
</dbReference>
<gene>
    <name evidence="12" type="primary">GPR31</name>
</gene>
<evidence type="ECO:0000256" key="8">
    <source>
        <dbReference type="RuleBase" id="RU000688"/>
    </source>
</evidence>
<dbReference type="PRINTS" id="PR00237">
    <property type="entry name" value="GPCRRHODOPSN"/>
</dbReference>
<feature type="domain" description="G-protein coupled receptors family 1 profile" evidence="10">
    <location>
        <begin position="73"/>
        <end position="321"/>
    </location>
</feature>
<dbReference type="OrthoDB" id="8895966at2759"/>
<evidence type="ECO:0000256" key="9">
    <source>
        <dbReference type="SAM" id="Phobius"/>
    </source>
</evidence>
<protein>
    <submittedName>
        <fullName evidence="12">12-(S)-hydroxy-5,8,10,14-eicosatetraenoic acid receptor</fullName>
    </submittedName>
</protein>
<keyword evidence="3 9" id="KW-1133">Transmembrane helix</keyword>
<evidence type="ECO:0000313" key="12">
    <source>
        <dbReference type="RefSeq" id="XP_019515002.1"/>
    </source>
</evidence>
<dbReference type="CTD" id="2853"/>
<dbReference type="AlphaFoldDB" id="A0A8B7SNP5"/>
<dbReference type="InterPro" id="IPR017452">
    <property type="entry name" value="GPCR_Rhodpsn_7TM"/>
</dbReference>
<evidence type="ECO:0000313" key="11">
    <source>
        <dbReference type="Proteomes" id="UP000694851"/>
    </source>
</evidence>
<dbReference type="Gene3D" id="1.20.1070.10">
    <property type="entry name" value="Rhodopsin 7-helix transmembrane proteins"/>
    <property type="match status" value="1"/>
</dbReference>
<feature type="transmembrane region" description="Helical" evidence="9">
    <location>
        <begin position="59"/>
        <end position="82"/>
    </location>
</feature>
<keyword evidence="5 9" id="KW-0472">Membrane</keyword>
<feature type="transmembrane region" description="Helical" evidence="9">
    <location>
        <begin position="219"/>
        <end position="240"/>
    </location>
</feature>
<dbReference type="InterPro" id="IPR051893">
    <property type="entry name" value="HCARs"/>
</dbReference>
<proteinExistence type="inferred from homology"/>
<feature type="transmembrane region" description="Helical" evidence="9">
    <location>
        <begin position="261"/>
        <end position="287"/>
    </location>
</feature>
<dbReference type="KEGG" id="hai:109391687"/>
<evidence type="ECO:0000256" key="7">
    <source>
        <dbReference type="ARBA" id="ARBA00023224"/>
    </source>
</evidence>
<sequence length="358" mass="39726">MQNSWDLCRERPLLSFCGDEYNKARVPALCCFQWHPRQPRRDMLPPNCSAHSDAVEVSVAALLLLECGLGLLGNAVALWAFFFRLKVWKPYAVYLFNLVVADLLLAICLPFHAAFFLGHKTWGLGRESCRALLFLRALSHGVGIAFLTAVALDRYFRVVHPRLKVNLLSSRGAQGLSGLVWILMIALSHQSLLASEAECPGSDPSSEGGVSFSLTWQEALSFLQFILPFSLILFCNAGIIRTLQKRLRDTEKQPKLQRARALLAAVVVLFALCFLPSFLAQSLMAIFRGTDSCRFLRAMVHTADVAGSLAGLQNVLNPVVYCLSSPAFRHSYRKVFSTLRGRGQDTEAPGCDLRDSYS</sequence>
<dbReference type="InterPro" id="IPR000276">
    <property type="entry name" value="GPCR_Rhodpsn"/>
</dbReference>
<dbReference type="PROSITE" id="PS00237">
    <property type="entry name" value="G_PROTEIN_RECEP_F1_1"/>
    <property type="match status" value="1"/>
</dbReference>
<feature type="transmembrane region" description="Helical" evidence="9">
    <location>
        <begin position="94"/>
        <end position="117"/>
    </location>
</feature>
<evidence type="ECO:0000256" key="2">
    <source>
        <dbReference type="ARBA" id="ARBA00022692"/>
    </source>
</evidence>
<dbReference type="PANTHER" id="PTHR46048:SF7">
    <property type="entry name" value="12-(S)-HYDROXY-5,8,10,14-EICOSATETRAENOIC ACID RECEPTOR"/>
    <property type="match status" value="1"/>
</dbReference>
<evidence type="ECO:0000256" key="6">
    <source>
        <dbReference type="ARBA" id="ARBA00023170"/>
    </source>
</evidence>
<organism evidence="11 12">
    <name type="scientific">Hipposideros armiger</name>
    <name type="common">Great Himalayan leaf-nosed bat</name>
    <dbReference type="NCBI Taxonomy" id="186990"/>
    <lineage>
        <taxon>Eukaryota</taxon>
        <taxon>Metazoa</taxon>
        <taxon>Chordata</taxon>
        <taxon>Craniata</taxon>
        <taxon>Vertebrata</taxon>
        <taxon>Euteleostomi</taxon>
        <taxon>Mammalia</taxon>
        <taxon>Eutheria</taxon>
        <taxon>Laurasiatheria</taxon>
        <taxon>Chiroptera</taxon>
        <taxon>Yinpterochiroptera</taxon>
        <taxon>Rhinolophoidea</taxon>
        <taxon>Hipposideridae</taxon>
        <taxon>Hipposideros</taxon>
    </lineage>
</organism>
<reference evidence="12" key="1">
    <citation type="submission" date="2025-08" db="UniProtKB">
        <authorList>
            <consortium name="RefSeq"/>
        </authorList>
    </citation>
    <scope>IDENTIFICATION</scope>
    <source>
        <tissue evidence="12">Muscle</tissue>
    </source>
</reference>
<keyword evidence="6 8" id="KW-0675">Receptor</keyword>